<dbReference type="EMBL" id="PCWR01000028">
    <property type="protein sequence ID" value="PIR07420.1"/>
    <property type="molecule type" value="Genomic_DNA"/>
</dbReference>
<sequence length="723" mass="82854">MANRENLEKIYFRVIEWGTYAALFTPLVFIKDYFFPFVVPKTIFFRIAVDVIFLAYILLAMSNPKYRPKLNALTIAVTVFMGILVLTSITGVNFERSFWSTFERMTGLLTFFHLFAFYIVLTSVFRERKYWERILSASILVGALICLYSWTADQAITRGGATLGNSSFLSAYLLFNIFFSVVLLTLKSGFWRILYGSALIMFLIVLLGGPTKGAVSAFWGGLFVFGFSYLMFYLFSSRRKLFKNITIGFIVLAILGGAGILRLGFVQERAIEIWNSSSVQSRLVVWNMGWQGWQEKLWLGWGPENFNIPFAKYYNPELPLTQDIWYDRVHNVVLDTGVTSGILGLVGYLAIFGVAIWQLIRVSTKVSEMKNLILPLGMISLLLIYFAQNFWVFDMISSYVVFFLALAFISFLISPQKEEEYNAQPKSFYSIIGAVLIIITVFIFYFGNIQVARASKDTVRGLYYPLEQSIEYFQKALNSSPISQFEAPEQLSTRIIALAQEQNQNQQLLQQGLQMAEEEMKKTIEKNPLDFRNYLFLGKYYNSLYQVTQNKENLVLAEGILKKAEEFSPKNQQVFWFLAQTKLFDGKTEEAIDFLQKAVDLEPRLSQSHWYLAMAYSTAGKYDLALEEAMKSKDLGYDWENRAEGIKQVIEIYRGLGNTDALLPLYERGVQIAPEDANLWANLADIYAAYGEKEKAKEAAEKVLKLKPELKSQIEEFLKDLGY</sequence>
<dbReference type="PROSITE" id="PS50005">
    <property type="entry name" value="TPR"/>
    <property type="match status" value="2"/>
</dbReference>
<keyword evidence="6" id="KW-0175">Coiled coil</keyword>
<feature type="transmembrane region" description="Helical" evidence="7">
    <location>
        <begin position="217"/>
        <end position="235"/>
    </location>
</feature>
<feature type="transmembrane region" description="Helical" evidence="7">
    <location>
        <begin position="163"/>
        <end position="186"/>
    </location>
</feature>
<keyword evidence="4 7" id="KW-0472">Membrane</keyword>
<accession>A0A2H0NEV3</accession>
<dbReference type="Proteomes" id="UP000228867">
    <property type="component" value="Unassembled WGS sequence"/>
</dbReference>
<evidence type="ECO:0000259" key="8">
    <source>
        <dbReference type="Pfam" id="PF04932"/>
    </source>
</evidence>
<feature type="coiled-coil region" evidence="6">
    <location>
        <begin position="498"/>
        <end position="526"/>
    </location>
</feature>
<keyword evidence="5" id="KW-0802">TPR repeat</keyword>
<dbReference type="GO" id="GO:0016020">
    <property type="term" value="C:membrane"/>
    <property type="evidence" value="ECO:0007669"/>
    <property type="project" value="UniProtKB-SubCell"/>
</dbReference>
<comment type="caution">
    <text evidence="9">The sequence shown here is derived from an EMBL/GenBank/DDBJ whole genome shotgun (WGS) entry which is preliminary data.</text>
</comment>
<proteinExistence type="predicted"/>
<dbReference type="Gene3D" id="1.25.40.10">
    <property type="entry name" value="Tetratricopeptide repeat domain"/>
    <property type="match status" value="1"/>
</dbReference>
<name>A0A2H0NEV3_9BACT</name>
<organism evidence="9 10">
    <name type="scientific">Candidatus Jorgensenbacteria bacterium CG11_big_fil_rev_8_21_14_0_20_38_23</name>
    <dbReference type="NCBI Taxonomy" id="1974594"/>
    <lineage>
        <taxon>Bacteria</taxon>
        <taxon>Candidatus Joergenseniibacteriota</taxon>
    </lineage>
</organism>
<feature type="repeat" description="TPR" evidence="5">
    <location>
        <begin position="572"/>
        <end position="605"/>
    </location>
</feature>
<dbReference type="InterPro" id="IPR051533">
    <property type="entry name" value="WaaL-like"/>
</dbReference>
<feature type="transmembrane region" description="Helical" evidence="7">
    <location>
        <begin position="12"/>
        <end position="31"/>
    </location>
</feature>
<dbReference type="Pfam" id="PF04932">
    <property type="entry name" value="Wzy_C"/>
    <property type="match status" value="1"/>
</dbReference>
<feature type="transmembrane region" description="Helical" evidence="7">
    <location>
        <begin position="341"/>
        <end position="360"/>
    </location>
</feature>
<dbReference type="InterPro" id="IPR007016">
    <property type="entry name" value="O-antigen_ligase-rel_domated"/>
</dbReference>
<evidence type="ECO:0000313" key="10">
    <source>
        <dbReference type="Proteomes" id="UP000228867"/>
    </source>
</evidence>
<evidence type="ECO:0000256" key="7">
    <source>
        <dbReference type="SAM" id="Phobius"/>
    </source>
</evidence>
<dbReference type="InterPro" id="IPR019734">
    <property type="entry name" value="TPR_rpt"/>
</dbReference>
<feature type="transmembrane region" description="Helical" evidence="7">
    <location>
        <begin position="372"/>
        <end position="390"/>
    </location>
</feature>
<feature type="repeat" description="TPR" evidence="5">
    <location>
        <begin position="677"/>
        <end position="710"/>
    </location>
</feature>
<dbReference type="PANTHER" id="PTHR37422:SF13">
    <property type="entry name" value="LIPOPOLYSACCHARIDE BIOSYNTHESIS PROTEIN PA4999-RELATED"/>
    <property type="match status" value="1"/>
</dbReference>
<evidence type="ECO:0000256" key="2">
    <source>
        <dbReference type="ARBA" id="ARBA00022692"/>
    </source>
</evidence>
<dbReference type="SMART" id="SM00028">
    <property type="entry name" value="TPR"/>
    <property type="match status" value="4"/>
</dbReference>
<dbReference type="SUPFAM" id="SSF48452">
    <property type="entry name" value="TPR-like"/>
    <property type="match status" value="1"/>
</dbReference>
<evidence type="ECO:0000256" key="6">
    <source>
        <dbReference type="SAM" id="Coils"/>
    </source>
</evidence>
<feature type="transmembrane region" description="Helical" evidence="7">
    <location>
        <begin position="427"/>
        <end position="447"/>
    </location>
</feature>
<comment type="subcellular location">
    <subcellularLocation>
        <location evidence="1">Membrane</location>
        <topology evidence="1">Multi-pass membrane protein</topology>
    </subcellularLocation>
</comment>
<protein>
    <recommendedName>
        <fullName evidence="8">O-antigen ligase-related domain-containing protein</fullName>
    </recommendedName>
</protein>
<reference evidence="9 10" key="1">
    <citation type="submission" date="2017-09" db="EMBL/GenBank/DDBJ databases">
        <title>Depth-based differentiation of microbial function through sediment-hosted aquifers and enrichment of novel symbionts in the deep terrestrial subsurface.</title>
        <authorList>
            <person name="Probst A.J."/>
            <person name="Ladd B."/>
            <person name="Jarett J.K."/>
            <person name="Geller-Mcgrath D.E."/>
            <person name="Sieber C.M."/>
            <person name="Emerson J.B."/>
            <person name="Anantharaman K."/>
            <person name="Thomas B.C."/>
            <person name="Malmstrom R."/>
            <person name="Stieglmeier M."/>
            <person name="Klingl A."/>
            <person name="Woyke T."/>
            <person name="Ryan C.M."/>
            <person name="Banfield J.F."/>
        </authorList>
    </citation>
    <scope>NUCLEOTIDE SEQUENCE [LARGE SCALE GENOMIC DNA]</scope>
    <source>
        <strain evidence="9">CG11_big_fil_rev_8_21_14_0_20_38_23</strain>
    </source>
</reference>
<evidence type="ECO:0000313" key="9">
    <source>
        <dbReference type="EMBL" id="PIR07420.1"/>
    </source>
</evidence>
<dbReference type="InterPro" id="IPR011990">
    <property type="entry name" value="TPR-like_helical_dom_sf"/>
</dbReference>
<feature type="transmembrane region" description="Helical" evidence="7">
    <location>
        <begin position="247"/>
        <end position="265"/>
    </location>
</feature>
<feature type="transmembrane region" description="Helical" evidence="7">
    <location>
        <begin position="43"/>
        <end position="61"/>
    </location>
</feature>
<gene>
    <name evidence="9" type="ORF">COV54_01175</name>
</gene>
<feature type="transmembrane region" description="Helical" evidence="7">
    <location>
        <begin position="193"/>
        <end position="211"/>
    </location>
</feature>
<feature type="domain" description="O-antigen ligase-related" evidence="8">
    <location>
        <begin position="199"/>
        <end position="349"/>
    </location>
</feature>
<dbReference type="PANTHER" id="PTHR37422">
    <property type="entry name" value="TEICHURONIC ACID BIOSYNTHESIS PROTEIN TUAE"/>
    <property type="match status" value="1"/>
</dbReference>
<keyword evidence="3 7" id="KW-1133">Transmembrane helix</keyword>
<evidence type="ECO:0000256" key="1">
    <source>
        <dbReference type="ARBA" id="ARBA00004141"/>
    </source>
</evidence>
<evidence type="ECO:0000256" key="3">
    <source>
        <dbReference type="ARBA" id="ARBA00022989"/>
    </source>
</evidence>
<feature type="transmembrane region" description="Helical" evidence="7">
    <location>
        <begin position="396"/>
        <end position="415"/>
    </location>
</feature>
<dbReference type="Pfam" id="PF13181">
    <property type="entry name" value="TPR_8"/>
    <property type="match status" value="2"/>
</dbReference>
<feature type="transmembrane region" description="Helical" evidence="7">
    <location>
        <begin position="106"/>
        <end position="125"/>
    </location>
</feature>
<evidence type="ECO:0000256" key="5">
    <source>
        <dbReference type="PROSITE-ProRule" id="PRU00339"/>
    </source>
</evidence>
<evidence type="ECO:0000256" key="4">
    <source>
        <dbReference type="ARBA" id="ARBA00023136"/>
    </source>
</evidence>
<dbReference type="AlphaFoldDB" id="A0A2H0NEV3"/>
<keyword evidence="2 7" id="KW-0812">Transmembrane</keyword>
<feature type="transmembrane region" description="Helical" evidence="7">
    <location>
        <begin position="134"/>
        <end position="151"/>
    </location>
</feature>
<feature type="transmembrane region" description="Helical" evidence="7">
    <location>
        <begin position="73"/>
        <end position="94"/>
    </location>
</feature>